<name>A0AA49GJQ2_9BACT</name>
<dbReference type="AlphaFoldDB" id="A0AA49GJQ2"/>
<dbReference type="SMART" id="SM00421">
    <property type="entry name" value="HTH_LUXR"/>
    <property type="match status" value="1"/>
</dbReference>
<gene>
    <name evidence="5" type="ORF">K4G66_21495</name>
</gene>
<dbReference type="Pfam" id="PF00196">
    <property type="entry name" value="GerE"/>
    <property type="match status" value="1"/>
</dbReference>
<dbReference type="SUPFAM" id="SSF46894">
    <property type="entry name" value="C-terminal effector domain of the bipartite response regulators"/>
    <property type="match status" value="1"/>
</dbReference>
<evidence type="ECO:0000259" key="4">
    <source>
        <dbReference type="PROSITE" id="PS50110"/>
    </source>
</evidence>
<dbReference type="PROSITE" id="PS00622">
    <property type="entry name" value="HTH_LUXR_1"/>
    <property type="match status" value="1"/>
</dbReference>
<evidence type="ECO:0000259" key="3">
    <source>
        <dbReference type="PROSITE" id="PS50043"/>
    </source>
</evidence>
<dbReference type="GO" id="GO:0000160">
    <property type="term" value="P:phosphorelay signal transduction system"/>
    <property type="evidence" value="ECO:0007669"/>
    <property type="project" value="InterPro"/>
</dbReference>
<dbReference type="EMBL" id="CP120682">
    <property type="protein sequence ID" value="WKN34954.1"/>
    <property type="molecule type" value="Genomic_DNA"/>
</dbReference>
<evidence type="ECO:0000313" key="5">
    <source>
        <dbReference type="EMBL" id="WKN34954.1"/>
    </source>
</evidence>
<dbReference type="CDD" id="cd06170">
    <property type="entry name" value="LuxR_C_like"/>
    <property type="match status" value="1"/>
</dbReference>
<dbReference type="InterPro" id="IPR000792">
    <property type="entry name" value="Tscrpt_reg_LuxR_C"/>
</dbReference>
<sequence length="219" mass="24616">MKKIRVLIADKQALAVAGIEHLLEEEVTYEISGIVTRRDELHYHILHHSPDLLVIDYANVSNFSSDDCVSLQKQYPALKFFILTTLTDREQILKVIQSGVFAFLTKDCSHKEILNAFRAICEGQKFYCNSVLDMLTEQNQPTDPDQASAAALSSRELQIVKCIAQDLSTHDIAAELNLSPHTINAHRKRILKKLDAKSPVGLVMKALRLHLIPLNETSC</sequence>
<feature type="domain" description="HTH luxR-type" evidence="3">
    <location>
        <begin position="145"/>
        <end position="210"/>
    </location>
</feature>
<protein>
    <submittedName>
        <fullName evidence="5">Response regulator transcription factor</fullName>
    </submittedName>
</protein>
<feature type="modified residue" description="4-aspartylphosphate" evidence="2">
    <location>
        <position position="56"/>
    </location>
</feature>
<dbReference type="PANTHER" id="PTHR43214">
    <property type="entry name" value="TWO-COMPONENT RESPONSE REGULATOR"/>
    <property type="match status" value="1"/>
</dbReference>
<evidence type="ECO:0000256" key="2">
    <source>
        <dbReference type="PROSITE-ProRule" id="PRU00169"/>
    </source>
</evidence>
<feature type="domain" description="Response regulatory" evidence="4">
    <location>
        <begin position="5"/>
        <end position="121"/>
    </location>
</feature>
<organism evidence="5">
    <name type="scientific">Roseihalotalea indica</name>
    <dbReference type="NCBI Taxonomy" id="2867963"/>
    <lineage>
        <taxon>Bacteria</taxon>
        <taxon>Pseudomonadati</taxon>
        <taxon>Bacteroidota</taxon>
        <taxon>Cytophagia</taxon>
        <taxon>Cytophagales</taxon>
        <taxon>Catalimonadaceae</taxon>
        <taxon>Roseihalotalea</taxon>
    </lineage>
</organism>
<dbReference type="InterPro" id="IPR016032">
    <property type="entry name" value="Sig_transdc_resp-reg_C-effctor"/>
</dbReference>
<dbReference type="InterPro" id="IPR011006">
    <property type="entry name" value="CheY-like_superfamily"/>
</dbReference>
<dbReference type="InterPro" id="IPR039420">
    <property type="entry name" value="WalR-like"/>
</dbReference>
<keyword evidence="1" id="KW-0238">DNA-binding</keyword>
<proteinExistence type="predicted"/>
<dbReference type="PROSITE" id="PS50110">
    <property type="entry name" value="RESPONSE_REGULATORY"/>
    <property type="match status" value="1"/>
</dbReference>
<dbReference type="Pfam" id="PF00072">
    <property type="entry name" value="Response_reg"/>
    <property type="match status" value="1"/>
</dbReference>
<dbReference type="SUPFAM" id="SSF52172">
    <property type="entry name" value="CheY-like"/>
    <property type="match status" value="1"/>
</dbReference>
<evidence type="ECO:0000256" key="1">
    <source>
        <dbReference type="ARBA" id="ARBA00023125"/>
    </source>
</evidence>
<dbReference type="GO" id="GO:0003677">
    <property type="term" value="F:DNA binding"/>
    <property type="evidence" value="ECO:0007669"/>
    <property type="project" value="UniProtKB-KW"/>
</dbReference>
<dbReference type="PRINTS" id="PR00038">
    <property type="entry name" value="HTHLUXR"/>
</dbReference>
<dbReference type="PANTHER" id="PTHR43214:SF43">
    <property type="entry name" value="TWO-COMPONENT RESPONSE REGULATOR"/>
    <property type="match status" value="1"/>
</dbReference>
<dbReference type="PROSITE" id="PS50043">
    <property type="entry name" value="HTH_LUXR_2"/>
    <property type="match status" value="1"/>
</dbReference>
<dbReference type="InterPro" id="IPR001789">
    <property type="entry name" value="Sig_transdc_resp-reg_receiver"/>
</dbReference>
<accession>A0AA49GJQ2</accession>
<dbReference type="Gene3D" id="3.40.50.2300">
    <property type="match status" value="1"/>
</dbReference>
<reference evidence="5" key="1">
    <citation type="journal article" date="2023" name="Comput. Struct. Biotechnol. J.">
        <title>Discovery of a novel marine Bacteroidetes with a rich repertoire of carbohydrate-active enzymes.</title>
        <authorList>
            <person name="Chen B."/>
            <person name="Liu G."/>
            <person name="Chen Q."/>
            <person name="Wang H."/>
            <person name="Liu L."/>
            <person name="Tang K."/>
        </authorList>
    </citation>
    <scope>NUCLEOTIDE SEQUENCE</scope>
    <source>
        <strain evidence="5">TK19036</strain>
    </source>
</reference>
<keyword evidence="2" id="KW-0597">Phosphoprotein</keyword>
<reference evidence="5" key="2">
    <citation type="journal article" date="2024" name="Antonie Van Leeuwenhoek">
        <title>Roseihalotalea indica gen. nov., sp. nov., a halophilic Bacteroidetes from mesopelagic Southwest Indian Ocean with higher carbohydrate metabolic potential.</title>
        <authorList>
            <person name="Chen B."/>
            <person name="Zhang M."/>
            <person name="Lin D."/>
            <person name="Ye J."/>
            <person name="Tang K."/>
        </authorList>
    </citation>
    <scope>NUCLEOTIDE SEQUENCE</scope>
    <source>
        <strain evidence="5">TK19036</strain>
    </source>
</reference>
<dbReference type="GO" id="GO:0006355">
    <property type="term" value="P:regulation of DNA-templated transcription"/>
    <property type="evidence" value="ECO:0007669"/>
    <property type="project" value="InterPro"/>
</dbReference>